<evidence type="ECO:0000259" key="2">
    <source>
        <dbReference type="Pfam" id="PF09758"/>
    </source>
</evidence>
<gene>
    <name evidence="3" type="ORF">V6N12_050423</name>
</gene>
<keyword evidence="4" id="KW-1185">Reference proteome</keyword>
<dbReference type="Pfam" id="PF09758">
    <property type="entry name" value="FPL"/>
    <property type="match status" value="1"/>
</dbReference>
<sequence length="795" mass="89707">MWRLLWRSIDRFSLQHFKSVITELRHIKIVDEQNKDAVVDILQSIVEIVTYGDRQDPLIFECFMEYQVLAEFVRVLKISTSSTIEAPLLQYLSIMIQNMDSEHAIYYCLSNDYINNIVEHQYNFDAGDLALYYVSFLRAVSSKISRDTLCLLVKVNGDAVVSFPMYSKALKFAQHEEKMIQTAIRALTLNIYNICDDNVYQFVTTPPASIYFSDLVYNLRDQCLQLDALVHSTEEKCTWKKNKDIFLKTDEIIDNLYYFKDVVSVGESRLSRVVTQNLLSVLISPLLLPLLELGEDKGSYNISAVTSFYIVSRLLQVVGGKHLINGVAGLLLYHHMALCRRDAIATNGDTAGDTGDASPLLHFLNDIRIKIFGPEAGGEEEININYLLQQLNEHTSSNSHYDGTPRDDNMHVERFGIFTYLFSDNHSISLASLFLLLTLAENKDLEHYPASLLRMNRSQGLTKCGSAFAEVDGSILVRFMHQILKALLEVLARQPPVSPPIQWHTGWFLRKLLQCEGNMLTDDNVHLFNTSYEQSRECLRKELDGCWFDHIPDTIGHEWGSCKKALELQSQVKDPIFTLELAICQQTIDGSSNSYFAWQRMVEAVKLKAFIFMGCLLEKPSLNSWSNGDLGKTSSRDTSSASFGSEVSLVSGIPCRIAFSYAGVRDVYLVAVAQGISGKLILAEKHPFRSQRGVVIAIAPVAGLSPKIDEDHPTWLHLRIRDFDPDFFKAKGNQSEVSNLPADGRWTLGFHSAKACETAQLMILEETCKQSPSSRSAAMVPLFLSAVFHVHGQQR</sequence>
<dbReference type="PANTHER" id="PTHR21481">
    <property type="entry name" value="PROTEIN CLEC16A"/>
    <property type="match status" value="1"/>
</dbReference>
<name>A0ABR2GCX4_9ROSI</name>
<protein>
    <recommendedName>
        <fullName evidence="2">FPL domain-containing protein</fullName>
    </recommendedName>
</protein>
<reference evidence="3 4" key="1">
    <citation type="journal article" date="2024" name="G3 (Bethesda)">
        <title>Genome assembly of Hibiscus sabdariffa L. provides insights into metabolisms of medicinal natural products.</title>
        <authorList>
            <person name="Kim T."/>
        </authorList>
    </citation>
    <scope>NUCLEOTIDE SEQUENCE [LARGE SCALE GENOMIC DNA]</scope>
    <source>
        <strain evidence="3">TK-2024</strain>
        <tissue evidence="3">Old leaves</tissue>
    </source>
</reference>
<proteinExistence type="predicted"/>
<keyword evidence="1" id="KW-0072">Autophagy</keyword>
<evidence type="ECO:0000313" key="4">
    <source>
        <dbReference type="Proteomes" id="UP001472677"/>
    </source>
</evidence>
<dbReference type="InterPro" id="IPR039272">
    <property type="entry name" value="CLEC16A/TT9"/>
</dbReference>
<dbReference type="PANTHER" id="PTHR21481:SF0">
    <property type="entry name" value="PROTEIN CLEC16A"/>
    <property type="match status" value="1"/>
</dbReference>
<evidence type="ECO:0000313" key="3">
    <source>
        <dbReference type="EMBL" id="KAK8600570.1"/>
    </source>
</evidence>
<feature type="domain" description="FPL" evidence="2">
    <location>
        <begin position="42"/>
        <end position="192"/>
    </location>
</feature>
<comment type="caution">
    <text evidence="3">The sequence shown here is derived from an EMBL/GenBank/DDBJ whole genome shotgun (WGS) entry which is preliminary data.</text>
</comment>
<accession>A0ABR2GCX4</accession>
<dbReference type="EMBL" id="JBBPBM010000001">
    <property type="protein sequence ID" value="KAK8600570.1"/>
    <property type="molecule type" value="Genomic_DNA"/>
</dbReference>
<dbReference type="InterPro" id="IPR019155">
    <property type="entry name" value="CLEC16A/TT9_N"/>
</dbReference>
<evidence type="ECO:0000256" key="1">
    <source>
        <dbReference type="ARBA" id="ARBA00023006"/>
    </source>
</evidence>
<organism evidence="3 4">
    <name type="scientific">Hibiscus sabdariffa</name>
    <name type="common">roselle</name>
    <dbReference type="NCBI Taxonomy" id="183260"/>
    <lineage>
        <taxon>Eukaryota</taxon>
        <taxon>Viridiplantae</taxon>
        <taxon>Streptophyta</taxon>
        <taxon>Embryophyta</taxon>
        <taxon>Tracheophyta</taxon>
        <taxon>Spermatophyta</taxon>
        <taxon>Magnoliopsida</taxon>
        <taxon>eudicotyledons</taxon>
        <taxon>Gunneridae</taxon>
        <taxon>Pentapetalae</taxon>
        <taxon>rosids</taxon>
        <taxon>malvids</taxon>
        <taxon>Malvales</taxon>
        <taxon>Malvaceae</taxon>
        <taxon>Malvoideae</taxon>
        <taxon>Hibiscus</taxon>
    </lineage>
</organism>
<dbReference type="Proteomes" id="UP001472677">
    <property type="component" value="Unassembled WGS sequence"/>
</dbReference>